<gene>
    <name evidence="3" type="ORF">CYMTET_5398</name>
</gene>
<dbReference type="Pfam" id="PF00686">
    <property type="entry name" value="CBM_20"/>
    <property type="match status" value="1"/>
</dbReference>
<dbReference type="Gene3D" id="2.60.40.10">
    <property type="entry name" value="Immunoglobulins"/>
    <property type="match status" value="1"/>
</dbReference>
<dbReference type="SUPFAM" id="SSF49452">
    <property type="entry name" value="Starch-binding domain-like"/>
    <property type="match status" value="1"/>
</dbReference>
<evidence type="ECO:0000259" key="2">
    <source>
        <dbReference type="PROSITE" id="PS51166"/>
    </source>
</evidence>
<dbReference type="EMBL" id="LGRX02001021">
    <property type="protein sequence ID" value="KAK3287078.1"/>
    <property type="molecule type" value="Genomic_DNA"/>
</dbReference>
<feature type="compositionally biased region" description="Basic and acidic residues" evidence="1">
    <location>
        <begin position="96"/>
        <end position="109"/>
    </location>
</feature>
<dbReference type="PANTHER" id="PTHR15048">
    <property type="entry name" value="STARCH-BINDING DOMAIN-CONTAINING PROTEIN 1"/>
    <property type="match status" value="1"/>
</dbReference>
<dbReference type="GO" id="GO:0016020">
    <property type="term" value="C:membrane"/>
    <property type="evidence" value="ECO:0007669"/>
    <property type="project" value="TreeGrafter"/>
</dbReference>
<dbReference type="InterPro" id="IPR002044">
    <property type="entry name" value="CBM20"/>
</dbReference>
<keyword evidence="4" id="KW-1185">Reference proteome</keyword>
<dbReference type="InterPro" id="IPR013784">
    <property type="entry name" value="Carb-bd-like_fold"/>
</dbReference>
<reference evidence="3 4" key="1">
    <citation type="journal article" date="2015" name="Genome Biol. Evol.">
        <title>Comparative Genomics of a Bacterivorous Green Alga Reveals Evolutionary Causalities and Consequences of Phago-Mixotrophic Mode of Nutrition.</title>
        <authorList>
            <person name="Burns J.A."/>
            <person name="Paasch A."/>
            <person name="Narechania A."/>
            <person name="Kim E."/>
        </authorList>
    </citation>
    <scope>NUCLEOTIDE SEQUENCE [LARGE SCALE GENOMIC DNA]</scope>
    <source>
        <strain evidence="3 4">PLY_AMNH</strain>
    </source>
</reference>
<proteinExistence type="predicted"/>
<dbReference type="Proteomes" id="UP001190700">
    <property type="component" value="Unassembled WGS sequence"/>
</dbReference>
<feature type="domain" description="CBM20" evidence="2">
    <location>
        <begin position="767"/>
        <end position="876"/>
    </location>
</feature>
<dbReference type="GO" id="GO:2001070">
    <property type="term" value="F:starch binding"/>
    <property type="evidence" value="ECO:0007669"/>
    <property type="project" value="InterPro"/>
</dbReference>
<evidence type="ECO:0000313" key="4">
    <source>
        <dbReference type="Proteomes" id="UP001190700"/>
    </source>
</evidence>
<dbReference type="InterPro" id="IPR013783">
    <property type="entry name" value="Ig-like_fold"/>
</dbReference>
<dbReference type="PROSITE" id="PS51166">
    <property type="entry name" value="CBM20"/>
    <property type="match status" value="1"/>
</dbReference>
<dbReference type="PANTHER" id="PTHR15048:SF0">
    <property type="entry name" value="STARCH-BINDING DOMAIN-CONTAINING PROTEIN 1"/>
    <property type="match status" value="1"/>
</dbReference>
<comment type="caution">
    <text evidence="3">The sequence shown here is derived from an EMBL/GenBank/DDBJ whole genome shotgun (WGS) entry which is preliminary data.</text>
</comment>
<protein>
    <recommendedName>
        <fullName evidence="2">CBM20 domain-containing protein</fullName>
    </recommendedName>
</protein>
<sequence length="937" mass="102292">MVRGALALSTGDGWGSGNAVLLQAAGARPLEKESAEPPGLMKTSLEDDMYLELVLQKVGSLDEQVQKCAAKMQRLEVQRSSAGKGSGAAEQQFLEQKAKQDEAERESREALRSAFGSVVSERSAQERRMREVQLARMECSLLGVWRALGAAEEANVEESGSAGEAANEDVSLRNVVQAAAAAVRVELDALETHREKQLGIERAEMKKAQAAAHAAVKLVQELGVVVEETALRERRVVGDVRILKDFEERMRVEMDQDAGETEEAAIALGEAEECLALGVEVEAQAQQETKAARRRWRQVRVQGQQLRRVARRYSMHVQQLQAETHASAASREVRLQAWEEAGVLPEDMNSPVDLAPLQEVAVRKEEEALIEMELRSVGRHLRLAADESEQVAELLRLAGLKLPEDDAEDFELEAAEEGDGAREAVEVHGILLDRWTVQVEAAEVAAGALGKDVVRLVEKRQRAVRERLEELTVTRAREAATREFEEGEDDAAAAAAGARATGAAVEAAVVEVNEAEEQLAAAEAWQAVTVHLCGTIETMAVRGASTQQMLRAAELGAGLGADAHEAALREAREWSIQRQSTLELVEDACSVEGCPPEASNGHVGAVLDLQTAQWESAVGRALMLELVQERALLGLRRARASMAEAAEALVNVETLVHSSADRLLVDSAPGSSAEEAAALNWSVGTAQRFGGRTQRWFQEMMRLGVEAVGRTQRKERQLSGLRRESEALRMQLQKVRFKQEGSCYGVVSGAGGQLLVAPLQNDGYHHEAGRRGILVTFNIQYKAQYGMQLMLLTSQSGWSLEKGHLLNWAQDHRWSISVRLPSSTAVMYKYALVQEKSGDAPHEAVAWQPGANNTIMLPGRLERHDMMVVCEDKWKGVPLCGSVKMVTADGTVKVVDNDGSNTQSDLQRQADLGARAVVDSLSFVDRMEQILDQTSEE</sequence>
<dbReference type="SMART" id="SM01065">
    <property type="entry name" value="CBM_2"/>
    <property type="match status" value="1"/>
</dbReference>
<accession>A0AAE0GZJ3</accession>
<feature type="region of interest" description="Disordered" evidence="1">
    <location>
        <begin position="79"/>
        <end position="109"/>
    </location>
</feature>
<dbReference type="AlphaFoldDB" id="A0AAE0GZJ3"/>
<evidence type="ECO:0000313" key="3">
    <source>
        <dbReference type="EMBL" id="KAK3287078.1"/>
    </source>
</evidence>
<evidence type="ECO:0000256" key="1">
    <source>
        <dbReference type="SAM" id="MobiDB-lite"/>
    </source>
</evidence>
<name>A0AAE0GZJ3_9CHLO</name>
<organism evidence="3 4">
    <name type="scientific">Cymbomonas tetramitiformis</name>
    <dbReference type="NCBI Taxonomy" id="36881"/>
    <lineage>
        <taxon>Eukaryota</taxon>
        <taxon>Viridiplantae</taxon>
        <taxon>Chlorophyta</taxon>
        <taxon>Pyramimonadophyceae</taxon>
        <taxon>Pyramimonadales</taxon>
        <taxon>Pyramimonadaceae</taxon>
        <taxon>Cymbomonas</taxon>
    </lineage>
</organism>